<organism evidence="2 3">
    <name type="scientific">Pyrus ussuriensis x Pyrus communis</name>
    <dbReference type="NCBI Taxonomy" id="2448454"/>
    <lineage>
        <taxon>Eukaryota</taxon>
        <taxon>Viridiplantae</taxon>
        <taxon>Streptophyta</taxon>
        <taxon>Embryophyta</taxon>
        <taxon>Tracheophyta</taxon>
        <taxon>Spermatophyta</taxon>
        <taxon>Magnoliopsida</taxon>
        <taxon>eudicotyledons</taxon>
        <taxon>Gunneridae</taxon>
        <taxon>Pentapetalae</taxon>
        <taxon>rosids</taxon>
        <taxon>fabids</taxon>
        <taxon>Rosales</taxon>
        <taxon>Rosaceae</taxon>
        <taxon>Amygdaloideae</taxon>
        <taxon>Maleae</taxon>
        <taxon>Pyrus</taxon>
    </lineage>
</organism>
<dbReference type="InterPro" id="IPR002156">
    <property type="entry name" value="RNaseH_domain"/>
</dbReference>
<dbReference type="CDD" id="cd06222">
    <property type="entry name" value="RNase_H_like"/>
    <property type="match status" value="1"/>
</dbReference>
<dbReference type="InterPro" id="IPR012337">
    <property type="entry name" value="RNaseH-like_sf"/>
</dbReference>
<dbReference type="Proteomes" id="UP000327157">
    <property type="component" value="Chromosome 7"/>
</dbReference>
<feature type="domain" description="RNase H type-1" evidence="1">
    <location>
        <begin position="8"/>
        <end position="77"/>
    </location>
</feature>
<evidence type="ECO:0000259" key="1">
    <source>
        <dbReference type="Pfam" id="PF13456"/>
    </source>
</evidence>
<dbReference type="InterPro" id="IPR053151">
    <property type="entry name" value="RNase_H-like"/>
</dbReference>
<dbReference type="EMBL" id="SMOL01000781">
    <property type="protein sequence ID" value="KAB2595986.1"/>
    <property type="molecule type" value="Genomic_DNA"/>
</dbReference>
<protein>
    <recommendedName>
        <fullName evidence="1">RNase H type-1 domain-containing protein</fullName>
    </recommendedName>
</protein>
<evidence type="ECO:0000313" key="3">
    <source>
        <dbReference type="Proteomes" id="UP000327157"/>
    </source>
</evidence>
<dbReference type="GO" id="GO:0004523">
    <property type="term" value="F:RNA-DNA hybrid ribonuclease activity"/>
    <property type="evidence" value="ECO:0007669"/>
    <property type="project" value="InterPro"/>
</dbReference>
<sequence length="103" mass="11324">MVPFVRLQTLGESDVVFRNGAGNYVGGFICKIPYVTNHTVEVLAALEGLELAAQKNWQCIILESDALLVVQAIGSLHNLGSLMLYWLFKPWAACTVVRLPMSC</sequence>
<gene>
    <name evidence="2" type="ORF">D8674_031436</name>
</gene>
<name>A0A5N5EYX1_9ROSA</name>
<dbReference type="GO" id="GO:0003676">
    <property type="term" value="F:nucleic acid binding"/>
    <property type="evidence" value="ECO:0007669"/>
    <property type="project" value="InterPro"/>
</dbReference>
<dbReference type="InterPro" id="IPR044730">
    <property type="entry name" value="RNase_H-like_dom_plant"/>
</dbReference>
<dbReference type="InterPro" id="IPR036397">
    <property type="entry name" value="RNaseH_sf"/>
</dbReference>
<dbReference type="SUPFAM" id="SSF53098">
    <property type="entry name" value="Ribonuclease H-like"/>
    <property type="match status" value="1"/>
</dbReference>
<dbReference type="AlphaFoldDB" id="A0A5N5EYX1"/>
<dbReference type="PANTHER" id="PTHR47723:SF23">
    <property type="entry name" value="REVERSE TRANSCRIPTASE-LIKE PROTEIN"/>
    <property type="match status" value="1"/>
</dbReference>
<accession>A0A5N5EYX1</accession>
<reference evidence="3" key="2">
    <citation type="submission" date="2019-10" db="EMBL/GenBank/DDBJ databases">
        <title>A de novo genome assembly of a pear dwarfing rootstock.</title>
        <authorList>
            <person name="Wang F."/>
            <person name="Wang J."/>
            <person name="Li S."/>
            <person name="Zhang Y."/>
            <person name="Fang M."/>
            <person name="Ma L."/>
            <person name="Zhao Y."/>
            <person name="Jiang S."/>
        </authorList>
    </citation>
    <scope>NUCLEOTIDE SEQUENCE [LARGE SCALE GENOMIC DNA]</scope>
</reference>
<reference evidence="2 3" key="3">
    <citation type="submission" date="2019-11" db="EMBL/GenBank/DDBJ databases">
        <title>A de novo genome assembly of a pear dwarfing rootstock.</title>
        <authorList>
            <person name="Wang F."/>
            <person name="Wang J."/>
            <person name="Li S."/>
            <person name="Zhang Y."/>
            <person name="Fang M."/>
            <person name="Ma L."/>
            <person name="Zhao Y."/>
            <person name="Jiang S."/>
        </authorList>
    </citation>
    <scope>NUCLEOTIDE SEQUENCE [LARGE SCALE GENOMIC DNA]</scope>
    <source>
        <strain evidence="2">S2</strain>
        <tissue evidence="2">Leaf</tissue>
    </source>
</reference>
<reference evidence="2 3" key="1">
    <citation type="submission" date="2019-09" db="EMBL/GenBank/DDBJ databases">
        <authorList>
            <person name="Ou C."/>
        </authorList>
    </citation>
    <scope>NUCLEOTIDE SEQUENCE [LARGE SCALE GENOMIC DNA]</scope>
    <source>
        <strain evidence="2">S2</strain>
        <tissue evidence="2">Leaf</tissue>
    </source>
</reference>
<dbReference type="PANTHER" id="PTHR47723">
    <property type="entry name" value="OS05G0353850 PROTEIN"/>
    <property type="match status" value="1"/>
</dbReference>
<comment type="caution">
    <text evidence="2">The sequence shown here is derived from an EMBL/GenBank/DDBJ whole genome shotgun (WGS) entry which is preliminary data.</text>
</comment>
<dbReference type="Gene3D" id="3.30.420.10">
    <property type="entry name" value="Ribonuclease H-like superfamily/Ribonuclease H"/>
    <property type="match status" value="1"/>
</dbReference>
<evidence type="ECO:0000313" key="2">
    <source>
        <dbReference type="EMBL" id="KAB2595986.1"/>
    </source>
</evidence>
<proteinExistence type="predicted"/>
<dbReference type="Pfam" id="PF13456">
    <property type="entry name" value="RVT_3"/>
    <property type="match status" value="1"/>
</dbReference>
<keyword evidence="3" id="KW-1185">Reference proteome</keyword>